<dbReference type="AlphaFoldDB" id="A0A8X6Q791"/>
<dbReference type="EMBL" id="BMAW01028930">
    <property type="protein sequence ID" value="GFU09809.1"/>
    <property type="molecule type" value="Genomic_DNA"/>
</dbReference>
<dbReference type="Proteomes" id="UP000887013">
    <property type="component" value="Unassembled WGS sequence"/>
</dbReference>
<comment type="caution">
    <text evidence="1">The sequence shown here is derived from an EMBL/GenBank/DDBJ whole genome shotgun (WGS) entry which is preliminary data.</text>
</comment>
<protein>
    <submittedName>
        <fullName evidence="1">Uncharacterized protein</fullName>
    </submittedName>
</protein>
<evidence type="ECO:0000313" key="2">
    <source>
        <dbReference type="Proteomes" id="UP000887013"/>
    </source>
</evidence>
<keyword evidence="2" id="KW-1185">Reference proteome</keyword>
<accession>A0A8X6Q791</accession>
<organism evidence="1 2">
    <name type="scientific">Nephila pilipes</name>
    <name type="common">Giant wood spider</name>
    <name type="synonym">Nephila maculata</name>
    <dbReference type="NCBI Taxonomy" id="299642"/>
    <lineage>
        <taxon>Eukaryota</taxon>
        <taxon>Metazoa</taxon>
        <taxon>Ecdysozoa</taxon>
        <taxon>Arthropoda</taxon>
        <taxon>Chelicerata</taxon>
        <taxon>Arachnida</taxon>
        <taxon>Araneae</taxon>
        <taxon>Araneomorphae</taxon>
        <taxon>Entelegynae</taxon>
        <taxon>Araneoidea</taxon>
        <taxon>Nephilidae</taxon>
        <taxon>Nephila</taxon>
    </lineage>
</organism>
<reference evidence="1" key="1">
    <citation type="submission" date="2020-08" db="EMBL/GenBank/DDBJ databases">
        <title>Multicomponent nature underlies the extraordinary mechanical properties of spider dragline silk.</title>
        <authorList>
            <person name="Kono N."/>
            <person name="Nakamura H."/>
            <person name="Mori M."/>
            <person name="Yoshida Y."/>
            <person name="Ohtoshi R."/>
            <person name="Malay A.D."/>
            <person name="Moran D.A.P."/>
            <person name="Tomita M."/>
            <person name="Numata K."/>
            <person name="Arakawa K."/>
        </authorList>
    </citation>
    <scope>NUCLEOTIDE SEQUENCE</scope>
</reference>
<gene>
    <name evidence="1" type="ORF">NPIL_49841</name>
</gene>
<proteinExistence type="predicted"/>
<evidence type="ECO:0000313" key="1">
    <source>
        <dbReference type="EMBL" id="GFU09809.1"/>
    </source>
</evidence>
<name>A0A8X6Q791_NEPPI</name>
<sequence length="119" mass="14331">MENIHQKMEEISTSCELSTHLLNSFKVDDSHHCEPSKHRKHTPKDEWEGDRLTFHVFRLKYYDLSFRKCYFFSEKKPPKWSGREDELRICHEMLIVMSLANQKHRTLFVVPVIILSRID</sequence>